<feature type="transmembrane region" description="Helical" evidence="2">
    <location>
        <begin position="69"/>
        <end position="86"/>
    </location>
</feature>
<reference evidence="3 4" key="1">
    <citation type="journal article" date="2016" name="Nat. Commun.">
        <title>Thousands of microbial genomes shed light on interconnected biogeochemical processes in an aquifer system.</title>
        <authorList>
            <person name="Anantharaman K."/>
            <person name="Brown C.T."/>
            <person name="Hug L.A."/>
            <person name="Sharon I."/>
            <person name="Castelle C.J."/>
            <person name="Probst A.J."/>
            <person name="Thomas B.C."/>
            <person name="Singh A."/>
            <person name="Wilkins M.J."/>
            <person name="Karaoz U."/>
            <person name="Brodie E.L."/>
            <person name="Williams K.H."/>
            <person name="Hubbard S.S."/>
            <person name="Banfield J.F."/>
        </authorList>
    </citation>
    <scope>NUCLEOTIDE SEQUENCE [LARGE SCALE GENOMIC DNA]</scope>
</reference>
<keyword evidence="2" id="KW-0472">Membrane</keyword>
<gene>
    <name evidence="3" type="ORF">A3D67_04510</name>
</gene>
<evidence type="ECO:0008006" key="5">
    <source>
        <dbReference type="Google" id="ProtNLM"/>
    </source>
</evidence>
<evidence type="ECO:0000313" key="4">
    <source>
        <dbReference type="Proteomes" id="UP000178099"/>
    </source>
</evidence>
<proteinExistence type="predicted"/>
<accession>A0A1G2D7E8</accession>
<dbReference type="Proteomes" id="UP000178099">
    <property type="component" value="Unassembled WGS sequence"/>
</dbReference>
<keyword evidence="2" id="KW-0812">Transmembrane</keyword>
<evidence type="ECO:0000256" key="2">
    <source>
        <dbReference type="SAM" id="Phobius"/>
    </source>
</evidence>
<name>A0A1G2D7E8_9BACT</name>
<feature type="region of interest" description="Disordered" evidence="1">
    <location>
        <begin position="13"/>
        <end position="36"/>
    </location>
</feature>
<evidence type="ECO:0000256" key="1">
    <source>
        <dbReference type="SAM" id="MobiDB-lite"/>
    </source>
</evidence>
<dbReference type="AlphaFoldDB" id="A0A1G2D7E8"/>
<organism evidence="3 4">
    <name type="scientific">Candidatus Lloydbacteria bacterium RIFCSPHIGHO2_02_FULL_51_22</name>
    <dbReference type="NCBI Taxonomy" id="1798663"/>
    <lineage>
        <taxon>Bacteria</taxon>
        <taxon>Candidatus Lloydiibacteriota</taxon>
    </lineage>
</organism>
<comment type="caution">
    <text evidence="3">The sequence shown here is derived from an EMBL/GenBank/DDBJ whole genome shotgun (WGS) entry which is preliminary data.</text>
</comment>
<dbReference type="EMBL" id="MHLN01000049">
    <property type="protein sequence ID" value="OGZ09565.1"/>
    <property type="molecule type" value="Genomic_DNA"/>
</dbReference>
<feature type="compositionally biased region" description="Basic and acidic residues" evidence="1">
    <location>
        <begin position="17"/>
        <end position="36"/>
    </location>
</feature>
<evidence type="ECO:0000313" key="3">
    <source>
        <dbReference type="EMBL" id="OGZ09565.1"/>
    </source>
</evidence>
<protein>
    <recommendedName>
        <fullName evidence="5">DUF4932 domain-containing protein</fullName>
    </recommendedName>
</protein>
<sequence>MDRYRIALRSDILPQEKPGKERATRESEADSIPKDESLAFSPPSFFFRVFCIGENRSLTRRVSMKQQRWLIIVTLAFLVFPGIGFGQSSSKSVVASPKTMVGVEDAAKRLPKNIFAEISKIPETPHFLQGFSRETDAWKAFREVVRFIRTQDIARTGIGKGVLDRSKSGYEQPSGETAVLETLTFGQKDVRIYYTHYHVRATDRMYTFWLPSREQNLAEYSPLYRKYEVRWGNGGITDAEWLDIQRVLGWAQFYAVRSFTESMIREGLAKNLKDYNEIMRLTERVQEIRAQRFADTDYAKHLTDSIPGPGNLTNQDILPVPLTRPEDFLPELIVIQPARFVGGFTNAFHVPGSETLVMLSQSGLALQYISGFNLASHEMVHANPYLQGIPLDFYFDAEMWASMTSDVEGSALDYLGHPYLALIRHLVRTYFGYDHEEVLRKILPKGLPIVDDIREEEFRKAVADIKTIQAELTRFIKDPNNGVIVRFYSDPYFWIGVNTKFCDSAAAFRLLFATRYEPAGFFDPTQKDREGVVVPPEVQTRQWLLKEEEAGRIKRLAERALADTGKESDAFKNKGKFADVGGQTKCPVDSRFFYTEMETRKEMETVAAELYRRAMQGDIEALLFLERAFKTTSVFALPMANH</sequence>
<keyword evidence="2" id="KW-1133">Transmembrane helix</keyword>